<dbReference type="InterPro" id="IPR029058">
    <property type="entry name" value="AB_hydrolase_fold"/>
</dbReference>
<proteinExistence type="predicted"/>
<dbReference type="NCBIfam" id="TIGR00976">
    <property type="entry name" value="CocE_NonD"/>
    <property type="match status" value="1"/>
</dbReference>
<organism evidence="3 4">
    <name type="scientific">Actinocorallia herbida</name>
    <dbReference type="NCBI Taxonomy" id="58109"/>
    <lineage>
        <taxon>Bacteria</taxon>
        <taxon>Bacillati</taxon>
        <taxon>Actinomycetota</taxon>
        <taxon>Actinomycetes</taxon>
        <taxon>Streptosporangiales</taxon>
        <taxon>Thermomonosporaceae</taxon>
        <taxon>Actinocorallia</taxon>
    </lineage>
</organism>
<evidence type="ECO:0000313" key="4">
    <source>
        <dbReference type="Proteomes" id="UP000272400"/>
    </source>
</evidence>
<keyword evidence="1" id="KW-0378">Hydrolase</keyword>
<dbReference type="InterPro" id="IPR050585">
    <property type="entry name" value="Xaa-Pro_dipeptidyl-ppase/CocE"/>
</dbReference>
<dbReference type="PANTHER" id="PTHR43056">
    <property type="entry name" value="PEPTIDASE S9 PROLYL OLIGOPEPTIDASE"/>
    <property type="match status" value="1"/>
</dbReference>
<dbReference type="Gene3D" id="1.10.3020.10">
    <property type="entry name" value="alpha-amino acid ester hydrolase ( Helical cap domain)"/>
    <property type="match status" value="1"/>
</dbReference>
<dbReference type="OrthoDB" id="5240615at2"/>
<evidence type="ECO:0000313" key="3">
    <source>
        <dbReference type="EMBL" id="ROO88351.1"/>
    </source>
</evidence>
<gene>
    <name evidence="3" type="ORF">EDD29_6016</name>
</gene>
<dbReference type="GO" id="GO:0008239">
    <property type="term" value="F:dipeptidyl-peptidase activity"/>
    <property type="evidence" value="ECO:0007669"/>
    <property type="project" value="InterPro"/>
</dbReference>
<dbReference type="InterPro" id="IPR013736">
    <property type="entry name" value="Xaa-Pro_dipept_C"/>
</dbReference>
<dbReference type="Pfam" id="PF08530">
    <property type="entry name" value="PepX_C"/>
    <property type="match status" value="1"/>
</dbReference>
<reference evidence="3 4" key="1">
    <citation type="submission" date="2018-11" db="EMBL/GenBank/DDBJ databases">
        <title>Sequencing the genomes of 1000 actinobacteria strains.</title>
        <authorList>
            <person name="Klenk H.-P."/>
        </authorList>
    </citation>
    <scope>NUCLEOTIDE SEQUENCE [LARGE SCALE GENOMIC DNA]</scope>
    <source>
        <strain evidence="3 4">DSM 44254</strain>
    </source>
</reference>
<dbReference type="Proteomes" id="UP000272400">
    <property type="component" value="Unassembled WGS sequence"/>
</dbReference>
<dbReference type="InterPro" id="IPR005674">
    <property type="entry name" value="CocE/Ser_esterase"/>
</dbReference>
<dbReference type="SMART" id="SM00939">
    <property type="entry name" value="PepX_C"/>
    <property type="match status" value="1"/>
</dbReference>
<dbReference type="SUPFAM" id="SSF53474">
    <property type="entry name" value="alpha/beta-Hydrolases"/>
    <property type="match status" value="1"/>
</dbReference>
<dbReference type="RefSeq" id="WP_123667602.1">
    <property type="nucleotide sequence ID" value="NZ_RJKE01000001.1"/>
</dbReference>
<dbReference type="Gene3D" id="2.60.120.260">
    <property type="entry name" value="Galactose-binding domain-like"/>
    <property type="match status" value="1"/>
</dbReference>
<dbReference type="AlphaFoldDB" id="A0A3N1D490"/>
<evidence type="ECO:0000259" key="2">
    <source>
        <dbReference type="SMART" id="SM00939"/>
    </source>
</evidence>
<dbReference type="PANTHER" id="PTHR43056:SF10">
    <property type="entry name" value="COCE_NOND FAMILY, PUTATIVE (AFU_ORTHOLOGUE AFUA_7G00600)-RELATED"/>
    <property type="match status" value="1"/>
</dbReference>
<dbReference type="EMBL" id="RJKE01000001">
    <property type="protein sequence ID" value="ROO88351.1"/>
    <property type="molecule type" value="Genomic_DNA"/>
</dbReference>
<dbReference type="SUPFAM" id="SSF49785">
    <property type="entry name" value="Galactose-binding domain-like"/>
    <property type="match status" value="1"/>
</dbReference>
<dbReference type="InterPro" id="IPR008979">
    <property type="entry name" value="Galactose-bd-like_sf"/>
</dbReference>
<accession>A0A3N1D490</accession>
<dbReference type="Pfam" id="PF02129">
    <property type="entry name" value="Peptidase_S15"/>
    <property type="match status" value="1"/>
</dbReference>
<sequence>MGQIDVPVVPVTTVHGQPIEMRDGTVLRASVHHPADGQGHRTVLVRSPYGEPTLRSEPVTSYLQAGLAVVLQHCRGRGDSDGEFTPWVDEGRDGADTVAWIRAQPWSNGEVVAIGMSYLAGCALQLAAERPEGLKAVVATMTPHDFYDGLNYLGGALAFGSAHQWAALQGLLGALHEARSGDAAAFGRLGTASQLMAGVPDVAVPPADQPVGEVFPGWREWVAHPERDAYWAELAETLRHDRIEVPVMHTAGWFDIFLKGTLENHRRLGGRLIVGPWTHLGRDGTAGDVNFGPRASAQAAMLEAEHFGHLLGNEGGAPVKIFVMGRNEWRDEEEWPLKRAVPTDFHLRPGGVLSTEPAADGAAPTVFPHDPADPVPTLGGNLLLADARNVGARIQESGHPGVRAFTTEPLAEALEVTGEVTAVLHGTTTAPGSDWTVKLVDVHPDGRAFNVADGIVRAPSAAVRHEVDLIATSHVFLPGHRIRVDVAASNYPRFDVHPSRTASTQTLGHPSAITLPVIPA</sequence>
<name>A0A3N1D490_9ACTN</name>
<dbReference type="Gene3D" id="3.40.50.1820">
    <property type="entry name" value="alpha/beta hydrolase"/>
    <property type="match status" value="1"/>
</dbReference>
<protein>
    <recommendedName>
        <fullName evidence="2">Xaa-Pro dipeptidyl-peptidase C-terminal domain-containing protein</fullName>
    </recommendedName>
</protein>
<feature type="domain" description="Xaa-Pro dipeptidyl-peptidase C-terminal" evidence="2">
    <location>
        <begin position="309"/>
        <end position="514"/>
    </location>
</feature>
<comment type="caution">
    <text evidence="3">The sequence shown here is derived from an EMBL/GenBank/DDBJ whole genome shotgun (WGS) entry which is preliminary data.</text>
</comment>
<keyword evidence="4" id="KW-1185">Reference proteome</keyword>
<evidence type="ECO:0000256" key="1">
    <source>
        <dbReference type="ARBA" id="ARBA00022801"/>
    </source>
</evidence>
<dbReference type="InterPro" id="IPR000383">
    <property type="entry name" value="Xaa-Pro-like_dom"/>
</dbReference>